<evidence type="ECO:0000313" key="10">
    <source>
        <dbReference type="Proteomes" id="UP001164020"/>
    </source>
</evidence>
<comment type="pathway">
    <text evidence="1 7">Cell wall biogenesis; peptidoglycan biosynthesis.</text>
</comment>
<organism evidence="9 10">
    <name type="scientific">Jiella pelagia</name>
    <dbReference type="NCBI Taxonomy" id="2986949"/>
    <lineage>
        <taxon>Bacteria</taxon>
        <taxon>Pseudomonadati</taxon>
        <taxon>Pseudomonadota</taxon>
        <taxon>Alphaproteobacteria</taxon>
        <taxon>Hyphomicrobiales</taxon>
        <taxon>Aurantimonadaceae</taxon>
        <taxon>Jiella</taxon>
    </lineage>
</organism>
<name>A0ABY7BZW8_9HYPH</name>
<dbReference type="InterPro" id="IPR005490">
    <property type="entry name" value="LD_TPept_cat_dom"/>
</dbReference>
<dbReference type="RefSeq" id="WP_268881415.1">
    <property type="nucleotide sequence ID" value="NZ_CP114029.1"/>
</dbReference>
<dbReference type="PROSITE" id="PS52029">
    <property type="entry name" value="LD_TPASE"/>
    <property type="match status" value="1"/>
</dbReference>
<keyword evidence="5 7" id="KW-0573">Peptidoglycan synthesis</keyword>
<dbReference type="PANTHER" id="PTHR30582">
    <property type="entry name" value="L,D-TRANSPEPTIDASE"/>
    <property type="match status" value="1"/>
</dbReference>
<keyword evidence="6 7" id="KW-0961">Cell wall biogenesis/degradation</keyword>
<feature type="active site" description="Nucleophile" evidence="7">
    <location>
        <position position="111"/>
    </location>
</feature>
<feature type="active site" description="Proton donor/acceptor" evidence="7">
    <location>
        <position position="95"/>
    </location>
</feature>
<accession>A0ABY7BZW8</accession>
<comment type="similarity">
    <text evidence="2">Belongs to the YkuD family.</text>
</comment>
<dbReference type="Gene3D" id="2.40.440.10">
    <property type="entry name" value="L,D-transpeptidase catalytic domain-like"/>
    <property type="match status" value="1"/>
</dbReference>
<proteinExistence type="inferred from homology"/>
<dbReference type="InterPro" id="IPR038063">
    <property type="entry name" value="Transpep_catalytic_dom"/>
</dbReference>
<dbReference type="Proteomes" id="UP001164020">
    <property type="component" value="Chromosome"/>
</dbReference>
<dbReference type="PANTHER" id="PTHR30582:SF30">
    <property type="entry name" value="BLR4375 PROTEIN"/>
    <property type="match status" value="1"/>
</dbReference>
<evidence type="ECO:0000256" key="7">
    <source>
        <dbReference type="PROSITE-ProRule" id="PRU01373"/>
    </source>
</evidence>
<dbReference type="InterPro" id="IPR050979">
    <property type="entry name" value="LD-transpeptidase"/>
</dbReference>
<gene>
    <name evidence="9" type="ORF">OH818_01150</name>
</gene>
<evidence type="ECO:0000256" key="6">
    <source>
        <dbReference type="ARBA" id="ARBA00023316"/>
    </source>
</evidence>
<keyword evidence="4 7" id="KW-0133">Cell shape</keyword>
<evidence type="ECO:0000313" key="9">
    <source>
        <dbReference type="EMBL" id="WAP68978.1"/>
    </source>
</evidence>
<keyword evidence="10" id="KW-1185">Reference proteome</keyword>
<keyword evidence="3" id="KW-0808">Transferase</keyword>
<reference evidence="9" key="1">
    <citation type="submission" date="2022-12" db="EMBL/GenBank/DDBJ databases">
        <title>Jiella pelagia sp. nov., isolated from phosphonate enriched culture of Northwest Pacific surface seawater.</title>
        <authorList>
            <person name="Shin D.Y."/>
            <person name="Hwang C.Y."/>
        </authorList>
    </citation>
    <scope>NUCLEOTIDE SEQUENCE</scope>
    <source>
        <strain evidence="9">HL-NP1</strain>
    </source>
</reference>
<evidence type="ECO:0000256" key="5">
    <source>
        <dbReference type="ARBA" id="ARBA00022984"/>
    </source>
</evidence>
<sequence>MARIVVDKAVGRLTAYDGAGDIVLSAPATIGSEDNPSPSGKVTVVGVAPEPTYSYDPGKNFTQGDNTKELTIPPGPNGPVGLIWIDLSKPTYGIHGTAHPALIDKSASHGCVRLTNWDAEALGKLVQPQETLVEFTD</sequence>
<dbReference type="CDD" id="cd16913">
    <property type="entry name" value="YkuD_like"/>
    <property type="match status" value="1"/>
</dbReference>
<evidence type="ECO:0000256" key="1">
    <source>
        <dbReference type="ARBA" id="ARBA00004752"/>
    </source>
</evidence>
<dbReference type="Pfam" id="PF03734">
    <property type="entry name" value="YkuD"/>
    <property type="match status" value="1"/>
</dbReference>
<feature type="domain" description="L,D-TPase catalytic" evidence="8">
    <location>
        <begin position="2"/>
        <end position="136"/>
    </location>
</feature>
<dbReference type="EMBL" id="CP114029">
    <property type="protein sequence ID" value="WAP68978.1"/>
    <property type="molecule type" value="Genomic_DNA"/>
</dbReference>
<evidence type="ECO:0000256" key="3">
    <source>
        <dbReference type="ARBA" id="ARBA00022679"/>
    </source>
</evidence>
<protein>
    <submittedName>
        <fullName evidence="9">L,D-transpeptidase</fullName>
    </submittedName>
</protein>
<dbReference type="SUPFAM" id="SSF141523">
    <property type="entry name" value="L,D-transpeptidase catalytic domain-like"/>
    <property type="match status" value="1"/>
</dbReference>
<evidence type="ECO:0000256" key="2">
    <source>
        <dbReference type="ARBA" id="ARBA00005992"/>
    </source>
</evidence>
<evidence type="ECO:0000256" key="4">
    <source>
        <dbReference type="ARBA" id="ARBA00022960"/>
    </source>
</evidence>
<evidence type="ECO:0000259" key="8">
    <source>
        <dbReference type="PROSITE" id="PS52029"/>
    </source>
</evidence>